<keyword evidence="6 8" id="KW-0472">Membrane</keyword>
<dbReference type="InterPro" id="IPR000531">
    <property type="entry name" value="Beta-barrel_TonB"/>
</dbReference>
<dbReference type="NCBIfam" id="TIGR01782">
    <property type="entry name" value="TonB-Xanth-Caul"/>
    <property type="match status" value="1"/>
</dbReference>
<dbReference type="Gene3D" id="2.60.40.1120">
    <property type="entry name" value="Carboxypeptidase-like, regulatory domain"/>
    <property type="match status" value="1"/>
</dbReference>
<keyword evidence="12" id="KW-0675">Receptor</keyword>
<comment type="subcellular location">
    <subcellularLocation>
        <location evidence="1 8">Cell outer membrane</location>
        <topology evidence="1 8">Multi-pass membrane protein</topology>
    </subcellularLocation>
</comment>
<evidence type="ECO:0000256" key="5">
    <source>
        <dbReference type="ARBA" id="ARBA00023077"/>
    </source>
</evidence>
<dbReference type="InterPro" id="IPR036942">
    <property type="entry name" value="Beta-barrel_TonB_sf"/>
</dbReference>
<sequence length="909" mass="101452">MATESEPSRGLVIGKVIDAITKEPLPGATIRAVNSNYGAASDLAGEFELVVSSNVKAIEIRYIGYENVILDIEVEAGAITLLENAIEMKAAASNLSEVVITGVLQGQQKALNQQKSADNIKNIVAADQIGRFPDPNVAEALQRIPGTNIERDQGEGRYVLVRGLAPQFTNISINGEQVPSPEAGVRYVALDAVPADQLASIEVTKALTPDMDGDAVGGSVNLITRTAKSSRPTVSGSLVGGYNNILQTPNLQGSLELGKRFGQDDKLGIMLNSSYYETDRGSDNWETDTEELELRDYALVRTRMGISSTIDYKFNTNNELYFRTLYNRFTDREQRRRYVFVPNLDNSPFESHEIERLTKDRLEKQIVSSFNLGGKHSFPNLFLDYEVAFSEAYQDTPFDVEVGFVGEVDDLSIDYSNPEFPSFNINGKAHTDATNDYLNNSLYEFDELTSGNTFAYDANRTAKFNIGIPYQLASAEALVKFGAKARWKEKSYRIIENVYSWEGGDVTFNGTDGEYTLDRFQGGLEDNNFLNGRFLIQPNVDTDQVITHFNANKNGYELSVDDKLAAEAAESYTATEDVYAAYAMTKIQLQKLMLLGGVRFEQTTVNYTFSNVFYDFEGELEEITPDAGSTKYSYILPQVHAKYQLDANTNLRAAITASYSRPNFEQIVPTQEIDLNGREGSIGNPNLKPVSAINFDLLGEHYFGTVGILSGGVFYKQLNDFIFNQRFVSDEFNGRDLGANVQFTQSQNGESANLMGIEIGYQQNLSFLPGVFKGLGVYANYTFTDSRATIQDREDDNGTEEIRLPGQTKHLGNFSLAYDLNRLNFRISANFNGEYISEIGGSKDEDIYVKDRVQLDATATYAFSNKFRVFGEFMNITNQPFEVYMGNENTTIQREFYSWWARIGIKFDL</sequence>
<keyword evidence="4 8" id="KW-0812">Transmembrane</keyword>
<dbReference type="SUPFAM" id="SSF56935">
    <property type="entry name" value="Porins"/>
    <property type="match status" value="1"/>
</dbReference>
<evidence type="ECO:0000259" key="11">
    <source>
        <dbReference type="Pfam" id="PF07715"/>
    </source>
</evidence>
<dbReference type="InterPro" id="IPR012910">
    <property type="entry name" value="Plug_dom"/>
</dbReference>
<dbReference type="Gene3D" id="2.170.130.10">
    <property type="entry name" value="TonB-dependent receptor, plug domain"/>
    <property type="match status" value="1"/>
</dbReference>
<keyword evidence="5 9" id="KW-0798">TonB box</keyword>
<dbReference type="Gene3D" id="2.40.170.20">
    <property type="entry name" value="TonB-dependent receptor, beta-barrel domain"/>
    <property type="match status" value="1"/>
</dbReference>
<dbReference type="PANTHER" id="PTHR40980">
    <property type="entry name" value="PLUG DOMAIN-CONTAINING PROTEIN"/>
    <property type="match status" value="1"/>
</dbReference>
<dbReference type="CDD" id="cd01347">
    <property type="entry name" value="ligand_gated_channel"/>
    <property type="match status" value="1"/>
</dbReference>
<dbReference type="Pfam" id="PF13715">
    <property type="entry name" value="CarbopepD_reg_2"/>
    <property type="match status" value="1"/>
</dbReference>
<dbReference type="Proteomes" id="UP001168552">
    <property type="component" value="Unassembled WGS sequence"/>
</dbReference>
<dbReference type="Pfam" id="PF07715">
    <property type="entry name" value="Plug"/>
    <property type="match status" value="1"/>
</dbReference>
<evidence type="ECO:0000256" key="4">
    <source>
        <dbReference type="ARBA" id="ARBA00022692"/>
    </source>
</evidence>
<comment type="similarity">
    <text evidence="8 9">Belongs to the TonB-dependent receptor family.</text>
</comment>
<evidence type="ECO:0000313" key="13">
    <source>
        <dbReference type="Proteomes" id="UP001168552"/>
    </source>
</evidence>
<dbReference type="PROSITE" id="PS52016">
    <property type="entry name" value="TONB_DEPENDENT_REC_3"/>
    <property type="match status" value="1"/>
</dbReference>
<gene>
    <name evidence="12" type="ORF">QWY31_09730</name>
</gene>
<name>A0ABT8F648_9BACT</name>
<dbReference type="InterPro" id="IPR010104">
    <property type="entry name" value="TonB_rcpt_bac"/>
</dbReference>
<protein>
    <submittedName>
        <fullName evidence="12">TonB-dependent receptor</fullName>
    </submittedName>
</protein>
<comment type="caution">
    <text evidence="12">The sequence shown here is derived from an EMBL/GenBank/DDBJ whole genome shotgun (WGS) entry which is preliminary data.</text>
</comment>
<accession>A0ABT8F648</accession>
<dbReference type="SUPFAM" id="SSF49464">
    <property type="entry name" value="Carboxypeptidase regulatory domain-like"/>
    <property type="match status" value="1"/>
</dbReference>
<dbReference type="PANTHER" id="PTHR40980:SF4">
    <property type="entry name" value="TONB-DEPENDENT RECEPTOR-LIKE BETA-BARREL DOMAIN-CONTAINING PROTEIN"/>
    <property type="match status" value="1"/>
</dbReference>
<dbReference type="EMBL" id="JAUHJS010000004">
    <property type="protein sequence ID" value="MDN4165783.1"/>
    <property type="molecule type" value="Genomic_DNA"/>
</dbReference>
<keyword evidence="7 8" id="KW-0998">Cell outer membrane</keyword>
<evidence type="ECO:0000256" key="7">
    <source>
        <dbReference type="ARBA" id="ARBA00023237"/>
    </source>
</evidence>
<keyword evidence="2 8" id="KW-0813">Transport</keyword>
<dbReference type="InterPro" id="IPR039426">
    <property type="entry name" value="TonB-dep_rcpt-like"/>
</dbReference>
<dbReference type="InterPro" id="IPR008969">
    <property type="entry name" value="CarboxyPept-like_regulatory"/>
</dbReference>
<feature type="domain" description="TonB-dependent receptor-like beta-barrel" evidence="10">
    <location>
        <begin position="417"/>
        <end position="875"/>
    </location>
</feature>
<dbReference type="Pfam" id="PF00593">
    <property type="entry name" value="TonB_dep_Rec_b-barrel"/>
    <property type="match status" value="1"/>
</dbReference>
<organism evidence="12 13">
    <name type="scientific">Shiella aurantiaca</name>
    <dbReference type="NCBI Taxonomy" id="3058365"/>
    <lineage>
        <taxon>Bacteria</taxon>
        <taxon>Pseudomonadati</taxon>
        <taxon>Bacteroidota</taxon>
        <taxon>Cytophagia</taxon>
        <taxon>Cytophagales</taxon>
        <taxon>Shiellaceae</taxon>
        <taxon>Shiella</taxon>
    </lineage>
</organism>
<evidence type="ECO:0000313" key="12">
    <source>
        <dbReference type="EMBL" id="MDN4165783.1"/>
    </source>
</evidence>
<feature type="domain" description="TonB-dependent receptor plug" evidence="11">
    <location>
        <begin position="119"/>
        <end position="218"/>
    </location>
</feature>
<evidence type="ECO:0000256" key="8">
    <source>
        <dbReference type="PROSITE-ProRule" id="PRU01360"/>
    </source>
</evidence>
<evidence type="ECO:0000256" key="1">
    <source>
        <dbReference type="ARBA" id="ARBA00004571"/>
    </source>
</evidence>
<keyword evidence="13" id="KW-1185">Reference proteome</keyword>
<evidence type="ECO:0000256" key="9">
    <source>
        <dbReference type="RuleBase" id="RU003357"/>
    </source>
</evidence>
<evidence type="ECO:0000259" key="10">
    <source>
        <dbReference type="Pfam" id="PF00593"/>
    </source>
</evidence>
<evidence type="ECO:0000256" key="3">
    <source>
        <dbReference type="ARBA" id="ARBA00022452"/>
    </source>
</evidence>
<keyword evidence="3 8" id="KW-1134">Transmembrane beta strand</keyword>
<evidence type="ECO:0000256" key="2">
    <source>
        <dbReference type="ARBA" id="ARBA00022448"/>
    </source>
</evidence>
<dbReference type="RefSeq" id="WP_320004313.1">
    <property type="nucleotide sequence ID" value="NZ_JAUHJS010000004.1"/>
</dbReference>
<dbReference type="InterPro" id="IPR037066">
    <property type="entry name" value="Plug_dom_sf"/>
</dbReference>
<reference evidence="12" key="1">
    <citation type="submission" date="2023-06" db="EMBL/GenBank/DDBJ databases">
        <title>Cytophagales bacterium Strain LB-30, isolated from soil.</title>
        <authorList>
            <person name="Liu B."/>
        </authorList>
    </citation>
    <scope>NUCLEOTIDE SEQUENCE</scope>
    <source>
        <strain evidence="12">LB-30</strain>
    </source>
</reference>
<proteinExistence type="inferred from homology"/>
<evidence type="ECO:0000256" key="6">
    <source>
        <dbReference type="ARBA" id="ARBA00023136"/>
    </source>
</evidence>